<protein>
    <submittedName>
        <fullName evidence="2">Uncharacterized protein</fullName>
    </submittedName>
</protein>
<dbReference type="EMBL" id="SMLL01000003">
    <property type="protein sequence ID" value="TFZ01212.1"/>
    <property type="molecule type" value="Genomic_DNA"/>
</dbReference>
<gene>
    <name evidence="2" type="ORF">EZ242_07455</name>
</gene>
<name>A0A4Z0BR17_9BURK</name>
<evidence type="ECO:0000256" key="1">
    <source>
        <dbReference type="SAM" id="MobiDB-lite"/>
    </source>
</evidence>
<feature type="compositionally biased region" description="Polar residues" evidence="1">
    <location>
        <begin position="522"/>
        <end position="535"/>
    </location>
</feature>
<feature type="compositionally biased region" description="Low complexity" evidence="1">
    <location>
        <begin position="389"/>
        <end position="398"/>
    </location>
</feature>
<sequence length="564" mass="59603">MRDLTDLRATLRALYQREPAEVIGQLKGVPGTSRACEFLRLSDRAVQAYPNAKFRDGAQALDTALAQLYALDQETLRKHSERASLELTGSHAQIESLERGAVVRAALGAATRPQRLVVTPEMAQAIPKKRLNSLSEITDAAAEVVRTGGLAPREGTPGRAPVRPDDLKAQSAEVAAFKARVQEGLDGASNNPRFDFAELLCPEVDMRHEASTLSGVRMWLYRVRATLQASFTGIRSDETNTLQARLLGNGMHDERVRELLAQDPDKLTLARCSNLSLCASSLQPVLDAANGAAANRYAELTRTGDPVPLADVANFARVRLGLGLKAEGRVEPDTSAAVTLRKRAALALHRHLEKLKSDAEGGIAQSAIDECVVSSLSEVLGNPDRSAEGHAGAAHASAGEGGPASGNHDAASDERSAEPPPQASPQAASPNATPVVATKRVSRPPKDLGNHLDAASRLLSPLAAGFDVPSENIEPARGHLESAAALIDTSSQGAPWISGAKRRLDYLEKRIAAAGSPERGPSAQSRRLAVQQSPSFEGPPEAAPQPAQHSFSQATAARAASSAK</sequence>
<proteinExistence type="predicted"/>
<accession>A0A4Z0BR17</accession>
<comment type="caution">
    <text evidence="2">The sequence shown here is derived from an EMBL/GenBank/DDBJ whole genome shotgun (WGS) entry which is preliminary data.</text>
</comment>
<feature type="region of interest" description="Disordered" evidence="1">
    <location>
        <begin position="382"/>
        <end position="451"/>
    </location>
</feature>
<evidence type="ECO:0000313" key="2">
    <source>
        <dbReference type="EMBL" id="TFZ01212.1"/>
    </source>
</evidence>
<evidence type="ECO:0000313" key="3">
    <source>
        <dbReference type="Proteomes" id="UP000297564"/>
    </source>
</evidence>
<dbReference type="AlphaFoldDB" id="A0A4Z0BR17"/>
<feature type="compositionally biased region" description="Low complexity" evidence="1">
    <location>
        <begin position="544"/>
        <end position="564"/>
    </location>
</feature>
<feature type="region of interest" description="Disordered" evidence="1">
    <location>
        <begin position="514"/>
        <end position="564"/>
    </location>
</feature>
<organism evidence="2 3">
    <name type="scientific">Ramlibacter rhizophilus</name>
    <dbReference type="NCBI Taxonomy" id="1781167"/>
    <lineage>
        <taxon>Bacteria</taxon>
        <taxon>Pseudomonadati</taxon>
        <taxon>Pseudomonadota</taxon>
        <taxon>Betaproteobacteria</taxon>
        <taxon>Burkholderiales</taxon>
        <taxon>Comamonadaceae</taxon>
        <taxon>Ramlibacter</taxon>
    </lineage>
</organism>
<keyword evidence="3" id="KW-1185">Reference proteome</keyword>
<dbReference type="Proteomes" id="UP000297564">
    <property type="component" value="Unassembled WGS sequence"/>
</dbReference>
<reference evidence="2 3" key="1">
    <citation type="submission" date="2019-03" db="EMBL/GenBank/DDBJ databases">
        <title>Ramlibacter rhizophilus CCTCC AB2015357, whole genome shotgun sequence.</title>
        <authorList>
            <person name="Zhang X."/>
            <person name="Feng G."/>
            <person name="Zhu H."/>
        </authorList>
    </citation>
    <scope>NUCLEOTIDE SEQUENCE [LARGE SCALE GENOMIC DNA]</scope>
    <source>
        <strain evidence="2 3">CCTCC AB2015357</strain>
    </source>
</reference>